<organism evidence="8 9">
    <name type="scientific">Azospira oryzae</name>
    <dbReference type="NCBI Taxonomy" id="146939"/>
    <lineage>
        <taxon>Bacteria</taxon>
        <taxon>Pseudomonadati</taxon>
        <taxon>Pseudomonadota</taxon>
        <taxon>Betaproteobacteria</taxon>
        <taxon>Rhodocyclales</taxon>
        <taxon>Rhodocyclaceae</taxon>
        <taxon>Azospira</taxon>
    </lineage>
</organism>
<gene>
    <name evidence="8" type="ORF">EV678_0832</name>
</gene>
<dbReference type="RefSeq" id="WP_130458602.1">
    <property type="nucleotide sequence ID" value="NZ_SHKM01000001.1"/>
</dbReference>
<keyword evidence="9" id="KW-1185">Reference proteome</keyword>
<dbReference type="InterPro" id="IPR039420">
    <property type="entry name" value="WalR-like"/>
</dbReference>
<protein>
    <submittedName>
        <fullName evidence="8">Response regulator receiver domain-containing protein</fullName>
    </submittedName>
</protein>
<dbReference type="InterPro" id="IPR011006">
    <property type="entry name" value="CheY-like_superfamily"/>
</dbReference>
<dbReference type="Proteomes" id="UP000292136">
    <property type="component" value="Unassembled WGS sequence"/>
</dbReference>
<feature type="domain" description="Response regulatory" evidence="7">
    <location>
        <begin position="2"/>
        <end position="116"/>
    </location>
</feature>
<dbReference type="SUPFAM" id="SSF52172">
    <property type="entry name" value="CheY-like"/>
    <property type="match status" value="1"/>
</dbReference>
<dbReference type="EMBL" id="SHKM01000001">
    <property type="protein sequence ID" value="RZT90028.1"/>
    <property type="molecule type" value="Genomic_DNA"/>
</dbReference>
<dbReference type="CDD" id="cd00156">
    <property type="entry name" value="REC"/>
    <property type="match status" value="1"/>
</dbReference>
<dbReference type="InterPro" id="IPR001789">
    <property type="entry name" value="Sig_transdc_resp-reg_receiver"/>
</dbReference>
<keyword evidence="5" id="KW-0804">Transcription</keyword>
<dbReference type="PANTHER" id="PTHR48111">
    <property type="entry name" value="REGULATOR OF RPOS"/>
    <property type="match status" value="1"/>
</dbReference>
<dbReference type="Gene3D" id="3.40.50.2300">
    <property type="match status" value="1"/>
</dbReference>
<evidence type="ECO:0000256" key="1">
    <source>
        <dbReference type="ARBA" id="ARBA00022553"/>
    </source>
</evidence>
<evidence type="ECO:0000256" key="2">
    <source>
        <dbReference type="ARBA" id="ARBA00023012"/>
    </source>
</evidence>
<evidence type="ECO:0000313" key="9">
    <source>
        <dbReference type="Proteomes" id="UP000292136"/>
    </source>
</evidence>
<dbReference type="PANTHER" id="PTHR48111:SF1">
    <property type="entry name" value="TWO-COMPONENT RESPONSE REGULATOR ORR33"/>
    <property type="match status" value="1"/>
</dbReference>
<evidence type="ECO:0000256" key="5">
    <source>
        <dbReference type="ARBA" id="ARBA00023163"/>
    </source>
</evidence>
<keyword evidence="3" id="KW-0805">Transcription regulation</keyword>
<keyword evidence="1 6" id="KW-0597">Phosphoprotein</keyword>
<evidence type="ECO:0000313" key="8">
    <source>
        <dbReference type="EMBL" id="RZT90028.1"/>
    </source>
</evidence>
<evidence type="ECO:0000256" key="6">
    <source>
        <dbReference type="PROSITE-ProRule" id="PRU00169"/>
    </source>
</evidence>
<evidence type="ECO:0000259" key="7">
    <source>
        <dbReference type="PROSITE" id="PS50110"/>
    </source>
</evidence>
<evidence type="ECO:0000256" key="4">
    <source>
        <dbReference type="ARBA" id="ARBA00023125"/>
    </source>
</evidence>
<dbReference type="Pfam" id="PF00072">
    <property type="entry name" value="Response_reg"/>
    <property type="match status" value="1"/>
</dbReference>
<dbReference type="PROSITE" id="PS50110">
    <property type="entry name" value="RESPONSE_REGULATORY"/>
    <property type="match status" value="1"/>
</dbReference>
<accession>A0ABY0IR26</accession>
<reference evidence="8 9" key="1">
    <citation type="submission" date="2019-02" db="EMBL/GenBank/DDBJ databases">
        <title>Genomic Encyclopedia of Type Strains, Phase IV (KMG-IV): sequencing the most valuable type-strain genomes for metagenomic binning, comparative biology and taxonomic classification.</title>
        <authorList>
            <person name="Goeker M."/>
        </authorList>
    </citation>
    <scope>NUCLEOTIDE SEQUENCE [LARGE SCALE GENOMIC DNA]</scope>
    <source>
        <strain evidence="8 9">DSM 21223</strain>
    </source>
</reference>
<feature type="modified residue" description="4-aspartylphosphate" evidence="6">
    <location>
        <position position="50"/>
    </location>
</feature>
<keyword evidence="2" id="KW-0902">Two-component regulatory system</keyword>
<proteinExistence type="predicted"/>
<evidence type="ECO:0000256" key="3">
    <source>
        <dbReference type="ARBA" id="ARBA00023015"/>
    </source>
</evidence>
<sequence length="376" mass="41661">MKIFIVDDDPLARLVTTNSLEEQGFTMIELEDGQACLGRVEEQPDIIILDVEMDGLDGIATCRALRQDGHERPHVLFISSHDDMETRLAAYDAGGNDFLVKPFMPDELTRKIRQAIGQLELRDSLASRADMAQTVAFSAMSSMGEMGAVLEFMRKSFLALSPRELAQEIFNTLGGYGLQGAVEIRSPDHAPLHFSSQGSVAPLESAILEYARNLPRIVQSAERMVINYPLVTLLIPQLPQADPDRVGRLRDHLAIVAEAAEARLQALGTENLRLAQAEAIVQAVTQLSVTLEEIEKRQQEQRLQAQAALIAHLHEMEDAFVRLGLSSEQEHSLIRMARAAMEDQSASQAGQETLEIRLREVVRALNRAIQGKAVRQ</sequence>
<name>A0ABY0IR26_9RHOO</name>
<keyword evidence="4" id="KW-0238">DNA-binding</keyword>
<dbReference type="SMART" id="SM00448">
    <property type="entry name" value="REC"/>
    <property type="match status" value="1"/>
</dbReference>
<comment type="caution">
    <text evidence="8">The sequence shown here is derived from an EMBL/GenBank/DDBJ whole genome shotgun (WGS) entry which is preliminary data.</text>
</comment>